<feature type="compositionally biased region" description="Acidic residues" evidence="1">
    <location>
        <begin position="178"/>
        <end position="189"/>
    </location>
</feature>
<evidence type="ECO:0000313" key="3">
    <source>
        <dbReference type="Proteomes" id="UP001321498"/>
    </source>
</evidence>
<feature type="region of interest" description="Disordered" evidence="1">
    <location>
        <begin position="1"/>
        <end position="246"/>
    </location>
</feature>
<feature type="compositionally biased region" description="Basic and acidic residues" evidence="1">
    <location>
        <begin position="28"/>
        <end position="45"/>
    </location>
</feature>
<accession>A0ABN6XMY1</accession>
<dbReference type="EMBL" id="AP027731">
    <property type="protein sequence ID" value="BDZ45182.1"/>
    <property type="molecule type" value="Genomic_DNA"/>
</dbReference>
<evidence type="ECO:0000313" key="2">
    <source>
        <dbReference type="EMBL" id="BDZ45182.1"/>
    </source>
</evidence>
<gene>
    <name evidence="2" type="ORF">GCM10025866_10910</name>
</gene>
<reference evidence="3" key="1">
    <citation type="journal article" date="2019" name="Int. J. Syst. Evol. Microbiol.">
        <title>The Global Catalogue of Microorganisms (GCM) 10K type strain sequencing project: providing services to taxonomists for standard genome sequencing and annotation.</title>
        <authorList>
            <consortium name="The Broad Institute Genomics Platform"/>
            <consortium name="The Broad Institute Genome Sequencing Center for Infectious Disease"/>
            <person name="Wu L."/>
            <person name="Ma J."/>
        </authorList>
    </citation>
    <scope>NUCLEOTIDE SEQUENCE [LARGE SCALE GENOMIC DNA]</scope>
    <source>
        <strain evidence="3">NBRC 108725</strain>
    </source>
</reference>
<feature type="compositionally biased region" description="Basic and acidic residues" evidence="1">
    <location>
        <begin position="190"/>
        <end position="230"/>
    </location>
</feature>
<feature type="compositionally biased region" description="Basic and acidic residues" evidence="1">
    <location>
        <begin position="61"/>
        <end position="104"/>
    </location>
</feature>
<evidence type="ECO:0000256" key="1">
    <source>
        <dbReference type="SAM" id="MobiDB-lite"/>
    </source>
</evidence>
<feature type="compositionally biased region" description="Low complexity" evidence="1">
    <location>
        <begin position="105"/>
        <end position="117"/>
    </location>
</feature>
<keyword evidence="3" id="KW-1185">Reference proteome</keyword>
<feature type="compositionally biased region" description="Polar residues" evidence="1">
    <location>
        <begin position="1"/>
        <end position="13"/>
    </location>
</feature>
<protein>
    <submittedName>
        <fullName evidence="2">Uncharacterized protein</fullName>
    </submittedName>
</protein>
<dbReference type="Proteomes" id="UP001321498">
    <property type="component" value="Chromosome"/>
</dbReference>
<name>A0ABN6XMY1_9MICO</name>
<proteinExistence type="predicted"/>
<feature type="compositionally biased region" description="Basic and acidic residues" evidence="1">
    <location>
        <begin position="159"/>
        <end position="177"/>
    </location>
</feature>
<organism evidence="2 3">
    <name type="scientific">Naasia aerilata</name>
    <dbReference type="NCBI Taxonomy" id="1162966"/>
    <lineage>
        <taxon>Bacteria</taxon>
        <taxon>Bacillati</taxon>
        <taxon>Actinomycetota</taxon>
        <taxon>Actinomycetes</taxon>
        <taxon>Micrococcales</taxon>
        <taxon>Microbacteriaceae</taxon>
        <taxon>Naasia</taxon>
    </lineage>
</organism>
<sequence>MPATSATNTSTIAPTPRGAQVEVPGAEEQEHREGDDAQRDAERAARGQPRFRPPSGGRQEPPGDHAHDDRVDRIHDRRGKEQLLPELHDPRVERDGDRSGRAEHPQLQAQGGQQACEGQHEARNTEAGVQEAVDDADDRAAGEGGEQDDRQRQAQLGSADREDRAREAAHRPDRQVDLPDEQQQDDPDRDDAGRRGLHREVHEVGRAEEHRVEDPEHEPDQRQSDQHGRVGEVTGADAVDARGDQVLHGAGREVRVLGEAAGSFLTRRRPSAAGSGRPRR</sequence>